<organism evidence="1 2">
    <name type="scientific">Tenacibaculum phage pT24</name>
    <dbReference type="NCBI Taxonomy" id="1880590"/>
    <lineage>
        <taxon>Viruses</taxon>
        <taxon>Duplodnaviria</taxon>
        <taxon>Heunggongvirae</taxon>
        <taxon>Uroviricota</taxon>
        <taxon>Caudoviricetes</taxon>
        <taxon>Kungbxnavirus</taxon>
        <taxon>Kungbxnavirus pT24</taxon>
    </lineage>
</organism>
<name>A0A1B4XX68_9CAUD</name>
<dbReference type="EMBL" id="LC168164">
    <property type="protein sequence ID" value="BAV39400.1"/>
    <property type="molecule type" value="Genomic_DNA"/>
</dbReference>
<reference evidence="1 2" key="1">
    <citation type="submission" date="2016-07" db="EMBL/GenBank/DDBJ databases">
        <title>Characterization of three bacteriophages infecting bacteria isolated from shrimp culture pond water.</title>
        <authorList>
            <person name="Khoa H.V."/>
        </authorList>
    </citation>
    <scope>NUCLEOTIDE SEQUENCE [LARGE SCALE GENOMIC DNA]</scope>
</reference>
<keyword evidence="2" id="KW-1185">Reference proteome</keyword>
<gene>
    <name evidence="1" type="ORF">BPT24_283</name>
</gene>
<proteinExistence type="predicted"/>
<dbReference type="Proteomes" id="UP000224877">
    <property type="component" value="Segment"/>
</dbReference>
<protein>
    <submittedName>
        <fullName evidence="1">Uncharacterized protein</fullName>
    </submittedName>
</protein>
<accession>A0A1B4XX68</accession>
<sequence length="149" mass="17383">MNNNILIGDFDRTKRYYATKGSSQYKLGFDTYDECMEWIKGQQLKTSNLNGYHPTFGALTTMKYTFSFDELMNVIEQIGEIELPNDVDDNGNRIYVDGIYPVTFMRRDEKGNFMFRFNGFSLHKSQSSIGCVYDAIVEVLNYLKTENYF</sequence>
<evidence type="ECO:0000313" key="2">
    <source>
        <dbReference type="Proteomes" id="UP000224877"/>
    </source>
</evidence>
<evidence type="ECO:0000313" key="1">
    <source>
        <dbReference type="EMBL" id="BAV39400.1"/>
    </source>
</evidence>